<feature type="domain" description="DUF6630" evidence="1">
    <location>
        <begin position="34"/>
        <end position="160"/>
    </location>
</feature>
<accession>A0A379EAA8</accession>
<dbReference type="AlphaFoldDB" id="A0A379EAA8"/>
<dbReference type="EMBL" id="UGTF01000002">
    <property type="protein sequence ID" value="SUB89302.1"/>
    <property type="molecule type" value="Genomic_DNA"/>
</dbReference>
<proteinExistence type="predicted"/>
<evidence type="ECO:0000259" key="1">
    <source>
        <dbReference type="Pfam" id="PF20335"/>
    </source>
</evidence>
<evidence type="ECO:0000313" key="3">
    <source>
        <dbReference type="Proteomes" id="UP000254156"/>
    </source>
</evidence>
<name>A0A379EAA8_9PORP</name>
<sequence length="168" mass="19326">MIWFTGKIDLKMRAYSELLDCVIVRQSVKSSIKEKLSAIAVSPSIYLAENERGAESSDDYLWLAFVDELLFYGYCFEIDWKEFYDVAKDGVFSLLANWGDSLTIVDDDDLYDMDAEEFFPLLNGMIKKSTAFVLCNLDIDSDSYVSVLVPSDHLSRFLSLDDRIREYL</sequence>
<dbReference type="Pfam" id="PF20335">
    <property type="entry name" value="DUF6630"/>
    <property type="match status" value="1"/>
</dbReference>
<dbReference type="Proteomes" id="UP000254156">
    <property type="component" value="Unassembled WGS sequence"/>
</dbReference>
<dbReference type="InterPro" id="IPR046582">
    <property type="entry name" value="DUF6630"/>
</dbReference>
<evidence type="ECO:0000313" key="2">
    <source>
        <dbReference type="EMBL" id="SUB89302.1"/>
    </source>
</evidence>
<reference evidence="2 3" key="1">
    <citation type="submission" date="2018-06" db="EMBL/GenBank/DDBJ databases">
        <authorList>
            <consortium name="Pathogen Informatics"/>
            <person name="Doyle S."/>
        </authorList>
    </citation>
    <scope>NUCLEOTIDE SEQUENCE [LARGE SCALE GENOMIC DNA]</scope>
    <source>
        <strain evidence="2 3">NCTC11632</strain>
    </source>
</reference>
<organism evidence="2 3">
    <name type="scientific">Porphyromonas macacae</name>
    <dbReference type="NCBI Taxonomy" id="28115"/>
    <lineage>
        <taxon>Bacteria</taxon>
        <taxon>Pseudomonadati</taxon>
        <taxon>Bacteroidota</taxon>
        <taxon>Bacteroidia</taxon>
        <taxon>Bacteroidales</taxon>
        <taxon>Porphyromonadaceae</taxon>
        <taxon>Porphyromonas</taxon>
    </lineage>
</organism>
<protein>
    <recommendedName>
        <fullName evidence="1">DUF6630 domain-containing protein</fullName>
    </recommendedName>
</protein>
<gene>
    <name evidence="2" type="ORF">NCTC11632_01404</name>
</gene>